<dbReference type="Proteomes" id="UP000030746">
    <property type="component" value="Unassembled WGS sequence"/>
</dbReference>
<keyword evidence="1" id="KW-1133">Transmembrane helix</keyword>
<dbReference type="EMBL" id="KB199650">
    <property type="protein sequence ID" value="ESP05280.1"/>
    <property type="molecule type" value="Genomic_DNA"/>
</dbReference>
<dbReference type="AlphaFoldDB" id="V4CRX8"/>
<proteinExistence type="predicted"/>
<name>V4CRX8_LOTGI</name>
<reference evidence="2 3" key="1">
    <citation type="journal article" date="2013" name="Nature">
        <title>Insights into bilaterian evolution from three spiralian genomes.</title>
        <authorList>
            <person name="Simakov O."/>
            <person name="Marletaz F."/>
            <person name="Cho S.J."/>
            <person name="Edsinger-Gonzales E."/>
            <person name="Havlak P."/>
            <person name="Hellsten U."/>
            <person name="Kuo D.H."/>
            <person name="Larsson T."/>
            <person name="Lv J."/>
            <person name="Arendt D."/>
            <person name="Savage R."/>
            <person name="Osoegawa K."/>
            <person name="de Jong P."/>
            <person name="Grimwood J."/>
            <person name="Chapman J.A."/>
            <person name="Shapiro H."/>
            <person name="Aerts A."/>
            <person name="Otillar R.P."/>
            <person name="Terry A.Y."/>
            <person name="Boore J.L."/>
            <person name="Grigoriev I.V."/>
            <person name="Lindberg D.R."/>
            <person name="Seaver E.C."/>
            <person name="Weisblat D.A."/>
            <person name="Putnam N.H."/>
            <person name="Rokhsar D.S."/>
        </authorList>
    </citation>
    <scope>NUCLEOTIDE SEQUENCE [LARGE SCALE GENOMIC DNA]</scope>
</reference>
<feature type="transmembrane region" description="Helical" evidence="1">
    <location>
        <begin position="49"/>
        <end position="68"/>
    </location>
</feature>
<dbReference type="GeneID" id="20235600"/>
<dbReference type="HOGENOM" id="CLU_934716_0_0_1"/>
<evidence type="ECO:0000313" key="3">
    <source>
        <dbReference type="Proteomes" id="UP000030746"/>
    </source>
</evidence>
<organism evidence="2 3">
    <name type="scientific">Lottia gigantea</name>
    <name type="common">Giant owl limpet</name>
    <dbReference type="NCBI Taxonomy" id="225164"/>
    <lineage>
        <taxon>Eukaryota</taxon>
        <taxon>Metazoa</taxon>
        <taxon>Spiralia</taxon>
        <taxon>Lophotrochozoa</taxon>
        <taxon>Mollusca</taxon>
        <taxon>Gastropoda</taxon>
        <taxon>Patellogastropoda</taxon>
        <taxon>Lottioidea</taxon>
        <taxon>Lottiidae</taxon>
        <taxon>Lottia</taxon>
    </lineage>
</organism>
<evidence type="ECO:0000313" key="2">
    <source>
        <dbReference type="EMBL" id="ESP05280.1"/>
    </source>
</evidence>
<keyword evidence="3" id="KW-1185">Reference proteome</keyword>
<sequence length="298" mass="33290">MNVVRNATSVYKVNANGTYSELMASGPKSNITCLPESSMNYDYEGAMKFTVAVVLVYGVGIIGLLGIYTKKKRSAEDKIKEGDNFIRTFERKRHLIERKSRKSEIAKLVHSVQGIEPKSPTSIIGKLALNPVINIALPPRASINFDKINLKRQSIDTENIEKAENIEIGKICPPEKRVTFESDSVTCDTRLLSPVTTNTNVKSNIIPSEYSIVCEDGKPVNGSRRNAIRSYKNMNNNDRIATIHGSDSSTRDYACDRVKPNEHDVPRDNNVLDCVPNNFVTMVTDKKFISILQNESYV</sequence>
<accession>V4CRX8</accession>
<gene>
    <name evidence="2" type="ORF">LOTGIDRAFT_152109</name>
</gene>
<dbReference type="RefSeq" id="XP_009043825.1">
    <property type="nucleotide sequence ID" value="XM_009045577.1"/>
</dbReference>
<dbReference type="OrthoDB" id="10372803at2759"/>
<keyword evidence="1" id="KW-0472">Membrane</keyword>
<evidence type="ECO:0000256" key="1">
    <source>
        <dbReference type="SAM" id="Phobius"/>
    </source>
</evidence>
<dbReference type="CTD" id="20235600"/>
<protein>
    <submittedName>
        <fullName evidence="2">Uncharacterized protein</fullName>
    </submittedName>
</protein>
<dbReference type="KEGG" id="lgi:LOTGIDRAFT_152109"/>
<keyword evidence="1" id="KW-0812">Transmembrane</keyword>